<dbReference type="GO" id="GO:0006310">
    <property type="term" value="P:DNA recombination"/>
    <property type="evidence" value="ECO:0007669"/>
    <property type="project" value="UniProtKB-KW"/>
</dbReference>
<keyword evidence="9" id="KW-1185">Reference proteome</keyword>
<gene>
    <name evidence="8" type="ORF">PPSIR1_21269</name>
</gene>
<dbReference type="Gene3D" id="1.10.150.130">
    <property type="match status" value="1"/>
</dbReference>
<dbReference type="InterPro" id="IPR013762">
    <property type="entry name" value="Integrase-like_cat_sf"/>
</dbReference>
<dbReference type="Gene3D" id="1.10.443.10">
    <property type="entry name" value="Intergrase catalytic core"/>
    <property type="match status" value="1"/>
</dbReference>
<dbReference type="PROSITE" id="PS51898">
    <property type="entry name" value="TYR_RECOMBINASE"/>
    <property type="match status" value="1"/>
</dbReference>
<dbReference type="InterPro" id="IPR010998">
    <property type="entry name" value="Integrase_recombinase_N"/>
</dbReference>
<name>A6G3J3_9BACT</name>
<sequence length="363" mass="41890">MIHIEFTHPNGRRQTVRKVSPVQTRRGAEAYERQLRNALLTGTYDKEAQADQAPTFRVFAREFQTNYVATNNKPSTQRSKERVLRLHLIPFFGYMRLDAIGPRHIERYKATKLKDYSRKTLNNHLTILRKLLETAREWGLIDKVPSIRWLKAAKPEFRWLDFAEAERLLEASRCEPEWRMMILLGLRTGLRQGELLALRWQDVCFEARRIAVRQAVAEGILGTPKSGRAREVPLSPATLAEFVRHQARYRHLRSPWVFCQLDGDHAGEMLTKGMCKWPLRRARDRADLEALGWHDLRHSFASHLAMRGVPLKAIQELLGHSTIEMTMRYAHLAPSTLIDAVAALDPQQHHDSTTSLLELKTGS</sequence>
<evidence type="ECO:0000256" key="5">
    <source>
        <dbReference type="PROSITE-ProRule" id="PRU01248"/>
    </source>
</evidence>
<evidence type="ECO:0000313" key="9">
    <source>
        <dbReference type="Proteomes" id="UP000005801"/>
    </source>
</evidence>
<proteinExistence type="inferred from homology"/>
<keyword evidence="4" id="KW-0233">DNA recombination</keyword>
<dbReference type="InterPro" id="IPR050090">
    <property type="entry name" value="Tyrosine_recombinase_XerCD"/>
</dbReference>
<feature type="domain" description="Core-binding (CB)" evidence="7">
    <location>
        <begin position="54"/>
        <end position="136"/>
    </location>
</feature>
<dbReference type="STRING" id="391625.PPSIR1_21269"/>
<feature type="domain" description="Tyr recombinase" evidence="6">
    <location>
        <begin position="155"/>
        <end position="342"/>
    </location>
</feature>
<dbReference type="InterPro" id="IPR044068">
    <property type="entry name" value="CB"/>
</dbReference>
<evidence type="ECO:0000256" key="3">
    <source>
        <dbReference type="ARBA" id="ARBA00023125"/>
    </source>
</evidence>
<evidence type="ECO:0000256" key="2">
    <source>
        <dbReference type="ARBA" id="ARBA00022908"/>
    </source>
</evidence>
<comment type="similarity">
    <text evidence="1">Belongs to the 'phage' integrase family.</text>
</comment>
<dbReference type="PANTHER" id="PTHR30349:SF64">
    <property type="entry name" value="PROPHAGE INTEGRASE INTD-RELATED"/>
    <property type="match status" value="1"/>
</dbReference>
<evidence type="ECO:0000259" key="7">
    <source>
        <dbReference type="PROSITE" id="PS51900"/>
    </source>
</evidence>
<comment type="caution">
    <text evidence="8">The sequence shown here is derived from an EMBL/GenBank/DDBJ whole genome shotgun (WGS) entry which is preliminary data.</text>
</comment>
<dbReference type="AlphaFoldDB" id="A6G3J3"/>
<dbReference type="PROSITE" id="PS51900">
    <property type="entry name" value="CB"/>
    <property type="match status" value="1"/>
</dbReference>
<reference evidence="8 9" key="1">
    <citation type="submission" date="2007-06" db="EMBL/GenBank/DDBJ databases">
        <authorList>
            <person name="Shimkets L."/>
            <person name="Ferriera S."/>
            <person name="Johnson J."/>
            <person name="Kravitz S."/>
            <person name="Beeson K."/>
            <person name="Sutton G."/>
            <person name="Rogers Y.-H."/>
            <person name="Friedman R."/>
            <person name="Frazier M."/>
            <person name="Venter J.C."/>
        </authorList>
    </citation>
    <scope>NUCLEOTIDE SEQUENCE [LARGE SCALE GENOMIC DNA]</scope>
    <source>
        <strain evidence="8 9">SIR-1</strain>
    </source>
</reference>
<dbReference type="SUPFAM" id="SSF56349">
    <property type="entry name" value="DNA breaking-rejoining enzymes"/>
    <property type="match status" value="1"/>
</dbReference>
<dbReference type="CDD" id="cd00796">
    <property type="entry name" value="INT_Rci_Hp1_C"/>
    <property type="match status" value="1"/>
</dbReference>
<dbReference type="InterPro" id="IPR004107">
    <property type="entry name" value="Integrase_SAM-like_N"/>
</dbReference>
<evidence type="ECO:0000313" key="8">
    <source>
        <dbReference type="EMBL" id="EDM79600.1"/>
    </source>
</evidence>
<evidence type="ECO:0000256" key="1">
    <source>
        <dbReference type="ARBA" id="ARBA00008857"/>
    </source>
</evidence>
<keyword evidence="3 5" id="KW-0238">DNA-binding</keyword>
<evidence type="ECO:0000256" key="4">
    <source>
        <dbReference type="ARBA" id="ARBA00023172"/>
    </source>
</evidence>
<dbReference type="PANTHER" id="PTHR30349">
    <property type="entry name" value="PHAGE INTEGRASE-RELATED"/>
    <property type="match status" value="1"/>
</dbReference>
<dbReference type="InterPro" id="IPR002104">
    <property type="entry name" value="Integrase_catalytic"/>
</dbReference>
<dbReference type="Pfam" id="PF00589">
    <property type="entry name" value="Phage_integrase"/>
    <property type="match status" value="1"/>
</dbReference>
<dbReference type="Pfam" id="PF14659">
    <property type="entry name" value="Phage_int_SAM_3"/>
    <property type="match status" value="1"/>
</dbReference>
<protein>
    <submittedName>
        <fullName evidence="8">Site-specific recombinase, phage integrase family protein</fullName>
    </submittedName>
</protein>
<dbReference type="GO" id="GO:0003677">
    <property type="term" value="F:DNA binding"/>
    <property type="evidence" value="ECO:0007669"/>
    <property type="project" value="UniProtKB-UniRule"/>
</dbReference>
<dbReference type="Proteomes" id="UP000005801">
    <property type="component" value="Unassembled WGS sequence"/>
</dbReference>
<organism evidence="8 9">
    <name type="scientific">Plesiocystis pacifica SIR-1</name>
    <dbReference type="NCBI Taxonomy" id="391625"/>
    <lineage>
        <taxon>Bacteria</taxon>
        <taxon>Pseudomonadati</taxon>
        <taxon>Myxococcota</taxon>
        <taxon>Polyangia</taxon>
        <taxon>Nannocystales</taxon>
        <taxon>Nannocystaceae</taxon>
        <taxon>Plesiocystis</taxon>
    </lineage>
</organism>
<evidence type="ECO:0000259" key="6">
    <source>
        <dbReference type="PROSITE" id="PS51898"/>
    </source>
</evidence>
<keyword evidence="2" id="KW-0229">DNA integration</keyword>
<accession>A6G3J3</accession>
<dbReference type="eggNOG" id="COG0582">
    <property type="taxonomic scope" value="Bacteria"/>
</dbReference>
<dbReference type="EMBL" id="ABCS01000018">
    <property type="protein sequence ID" value="EDM79600.1"/>
    <property type="molecule type" value="Genomic_DNA"/>
</dbReference>
<dbReference type="InterPro" id="IPR011010">
    <property type="entry name" value="DNA_brk_join_enz"/>
</dbReference>
<dbReference type="GO" id="GO:0015074">
    <property type="term" value="P:DNA integration"/>
    <property type="evidence" value="ECO:0007669"/>
    <property type="project" value="UniProtKB-KW"/>
</dbReference>